<evidence type="ECO:0000256" key="7">
    <source>
        <dbReference type="ARBA" id="ARBA00022962"/>
    </source>
</evidence>
<keyword evidence="7" id="KW-0315">Glutamine amidotransferase</keyword>
<feature type="domain" description="Glutamine amidotransferase type-2" evidence="12">
    <location>
        <begin position="2"/>
        <end position="251"/>
    </location>
</feature>
<accession>A0ABR1CRD4</accession>
<evidence type="ECO:0000256" key="5">
    <source>
        <dbReference type="ARBA" id="ARBA00022679"/>
    </source>
</evidence>
<dbReference type="Gene3D" id="3.40.50.2020">
    <property type="match status" value="1"/>
</dbReference>
<evidence type="ECO:0000256" key="2">
    <source>
        <dbReference type="ARBA" id="ARBA00010138"/>
    </source>
</evidence>
<evidence type="ECO:0000256" key="10">
    <source>
        <dbReference type="ARBA" id="ARBA00048545"/>
    </source>
</evidence>
<dbReference type="InterPro" id="IPR000836">
    <property type="entry name" value="PRTase_dom"/>
</dbReference>
<evidence type="ECO:0000313" key="13">
    <source>
        <dbReference type="EMBL" id="KAK6739736.1"/>
    </source>
</evidence>
<comment type="caution">
    <text evidence="13">The sequence shown here is derived from an EMBL/GenBank/DDBJ whole genome shotgun (WGS) entry which is preliminary data.</text>
</comment>
<evidence type="ECO:0000256" key="4">
    <source>
        <dbReference type="ARBA" id="ARBA00022676"/>
    </source>
</evidence>
<dbReference type="InterPro" id="IPR029057">
    <property type="entry name" value="PRTase-like"/>
</dbReference>
<sequence>MCGIFGIVQADDVEANDALPILAADGLIALQHRGTESVGLVGSDGVDRQHLEIIKGHGLVRDLCVEENLNKLNGSRIIIGHNRYSTAGRKRPAINCVQPFVVYTAIGTVAIAHNGELVDAKKKRKEALHQGVGLSTDTDSELIAQMVAKAIALNYKCRNDENWGDISKELAVTMSAINMSYSLLVMTYDRLYAIRDPYGNRPLCVGSIYDPAQSSTTPVAYCAASESCALPGTAKLDKEVEPGEMVEISSEGIRSVFQMKPQTPQASCIFEYVYFARNDSIMEGQQIQTVRQKCGKILAIEAHVDADIVSNVPDSSTAAAIGYAAQSGVPYEPCFHRNSYVGRSFIQPSNVMRQSVIHKKFGVLRKNVEGQRIVLIDDSIVRGNTMKILVKMLLNAGAKEYPCFMGINIPTTEELMASTKSLDEITEHIGATSVAYLSVEGLLRAVQSGIERRVNFDVGHCTACLTGEYPVPIDF</sequence>
<dbReference type="EMBL" id="JAVFWL010000003">
    <property type="protein sequence ID" value="KAK6739736.1"/>
    <property type="molecule type" value="Genomic_DNA"/>
</dbReference>
<dbReference type="PIRSF" id="PIRSF000485">
    <property type="entry name" value="Amd_phspho_trans"/>
    <property type="match status" value="1"/>
</dbReference>
<keyword evidence="6 11" id="KW-0658">Purine biosynthesis</keyword>
<dbReference type="CDD" id="cd06223">
    <property type="entry name" value="PRTases_typeI"/>
    <property type="match status" value="1"/>
</dbReference>
<protein>
    <recommendedName>
        <fullName evidence="8 11">Amidophosphoribosyltransferase</fullName>
        <shortName evidence="11">ATase</shortName>
        <ecNumber evidence="3 11">2.4.2.14</ecNumber>
    </recommendedName>
    <alternativeName>
        <fullName evidence="9 11">Glutamine phosphoribosylpyrophosphate amidotransferase</fullName>
    </alternativeName>
</protein>
<proteinExistence type="inferred from homology"/>
<evidence type="ECO:0000313" key="14">
    <source>
        <dbReference type="Proteomes" id="UP001303046"/>
    </source>
</evidence>
<dbReference type="Pfam" id="PF13522">
    <property type="entry name" value="GATase_6"/>
    <property type="match status" value="1"/>
</dbReference>
<dbReference type="InterPro" id="IPR017932">
    <property type="entry name" value="GATase_2_dom"/>
</dbReference>
<comment type="catalytic activity">
    <reaction evidence="10">
        <text>5-phospho-beta-D-ribosylamine + L-glutamate + diphosphate = 5-phospho-alpha-D-ribose 1-diphosphate + L-glutamine + H2O</text>
        <dbReference type="Rhea" id="RHEA:14905"/>
        <dbReference type="ChEBI" id="CHEBI:15377"/>
        <dbReference type="ChEBI" id="CHEBI:29985"/>
        <dbReference type="ChEBI" id="CHEBI:33019"/>
        <dbReference type="ChEBI" id="CHEBI:58017"/>
        <dbReference type="ChEBI" id="CHEBI:58359"/>
        <dbReference type="ChEBI" id="CHEBI:58681"/>
        <dbReference type="EC" id="2.4.2.14"/>
    </reaction>
    <physiologicalReaction direction="right-to-left" evidence="10">
        <dbReference type="Rhea" id="RHEA:14907"/>
    </physiologicalReaction>
</comment>
<dbReference type="NCBIfam" id="TIGR01134">
    <property type="entry name" value="purF"/>
    <property type="match status" value="1"/>
</dbReference>
<evidence type="ECO:0000259" key="12">
    <source>
        <dbReference type="PROSITE" id="PS51278"/>
    </source>
</evidence>
<dbReference type="SUPFAM" id="SSF56235">
    <property type="entry name" value="N-terminal nucleophile aminohydrolases (Ntn hydrolases)"/>
    <property type="match status" value="1"/>
</dbReference>
<evidence type="ECO:0000256" key="8">
    <source>
        <dbReference type="ARBA" id="ARBA00033770"/>
    </source>
</evidence>
<evidence type="ECO:0000256" key="1">
    <source>
        <dbReference type="ARBA" id="ARBA00005209"/>
    </source>
</evidence>
<keyword evidence="14" id="KW-1185">Reference proteome</keyword>
<dbReference type="Gene3D" id="3.60.20.10">
    <property type="entry name" value="Glutamine Phosphoribosylpyrophosphate, subunit 1, domain 1"/>
    <property type="match status" value="1"/>
</dbReference>
<dbReference type="InterPro" id="IPR005854">
    <property type="entry name" value="PurF"/>
</dbReference>
<dbReference type="PANTHER" id="PTHR11907">
    <property type="entry name" value="AMIDOPHOSPHORIBOSYLTRANSFERASE"/>
    <property type="match status" value="1"/>
</dbReference>
<dbReference type="InterPro" id="IPR029055">
    <property type="entry name" value="Ntn_hydrolases_N"/>
</dbReference>
<dbReference type="EC" id="2.4.2.14" evidence="3 11"/>
<evidence type="ECO:0000256" key="3">
    <source>
        <dbReference type="ARBA" id="ARBA00011941"/>
    </source>
</evidence>
<keyword evidence="4 11" id="KW-0328">Glycosyltransferase</keyword>
<comment type="similarity">
    <text evidence="2 11">In the C-terminal section; belongs to the purine/pyrimidine phosphoribosyltransferase family.</text>
</comment>
<dbReference type="PROSITE" id="PS51278">
    <property type="entry name" value="GATASE_TYPE_2"/>
    <property type="match status" value="1"/>
</dbReference>
<comment type="pathway">
    <text evidence="1 11">Purine metabolism; IMP biosynthesis via de novo pathway; N(1)-(5-phospho-D-ribosyl)glycinamide from 5-phospho-alpha-D-ribose 1-diphosphate: step 1/2.</text>
</comment>
<dbReference type="Proteomes" id="UP001303046">
    <property type="component" value="Unassembled WGS sequence"/>
</dbReference>
<evidence type="ECO:0000256" key="9">
    <source>
        <dbReference type="ARBA" id="ARBA00033776"/>
    </source>
</evidence>
<dbReference type="SUPFAM" id="SSF53271">
    <property type="entry name" value="PRTase-like"/>
    <property type="match status" value="1"/>
</dbReference>
<reference evidence="13 14" key="1">
    <citation type="submission" date="2023-08" db="EMBL/GenBank/DDBJ databases">
        <title>A Necator americanus chromosomal reference genome.</title>
        <authorList>
            <person name="Ilik V."/>
            <person name="Petrzelkova K.J."/>
            <person name="Pardy F."/>
            <person name="Fuh T."/>
            <person name="Niatou-Singa F.S."/>
            <person name="Gouil Q."/>
            <person name="Baker L."/>
            <person name="Ritchie M.E."/>
            <person name="Jex A.R."/>
            <person name="Gazzola D."/>
            <person name="Li H."/>
            <person name="Toshio Fujiwara R."/>
            <person name="Zhan B."/>
            <person name="Aroian R.V."/>
            <person name="Pafco B."/>
            <person name="Schwarz E.M."/>
        </authorList>
    </citation>
    <scope>NUCLEOTIDE SEQUENCE [LARGE SCALE GENOMIC DNA]</scope>
    <source>
        <strain evidence="13 14">Aroian</strain>
        <tissue evidence="13">Whole animal</tissue>
    </source>
</reference>
<evidence type="ECO:0000256" key="6">
    <source>
        <dbReference type="ARBA" id="ARBA00022755"/>
    </source>
</evidence>
<evidence type="ECO:0000256" key="11">
    <source>
        <dbReference type="PIRNR" id="PIRNR000485"/>
    </source>
</evidence>
<organism evidence="13 14">
    <name type="scientific">Necator americanus</name>
    <name type="common">Human hookworm</name>
    <dbReference type="NCBI Taxonomy" id="51031"/>
    <lineage>
        <taxon>Eukaryota</taxon>
        <taxon>Metazoa</taxon>
        <taxon>Ecdysozoa</taxon>
        <taxon>Nematoda</taxon>
        <taxon>Chromadorea</taxon>
        <taxon>Rhabditida</taxon>
        <taxon>Rhabditina</taxon>
        <taxon>Rhabditomorpha</taxon>
        <taxon>Strongyloidea</taxon>
        <taxon>Ancylostomatidae</taxon>
        <taxon>Bunostominae</taxon>
        <taxon>Necator</taxon>
    </lineage>
</organism>
<name>A0ABR1CRD4_NECAM</name>
<keyword evidence="5 11" id="KW-0808">Transferase</keyword>
<gene>
    <name evidence="13" type="primary">Necator_chrIII.g9075</name>
    <name evidence="13" type="ORF">RB195_008310</name>
</gene>